<dbReference type="PANTHER" id="PTHR24223:SF461">
    <property type="entry name" value="ATP-BINDING CASSETTE SUB-FAMILY C MEMBER SUR"/>
    <property type="match status" value="1"/>
</dbReference>
<keyword evidence="4 10" id="KW-0812">Transmembrane</keyword>
<keyword evidence="9" id="KW-0325">Glycoprotein</keyword>
<feature type="transmembrane region" description="Helical" evidence="10">
    <location>
        <begin position="1332"/>
        <end position="1352"/>
    </location>
</feature>
<evidence type="ECO:0000256" key="3">
    <source>
        <dbReference type="ARBA" id="ARBA00022475"/>
    </source>
</evidence>
<dbReference type="SMART" id="SM00382">
    <property type="entry name" value="AAA"/>
    <property type="match status" value="2"/>
</dbReference>
<feature type="transmembrane region" description="Helical" evidence="10">
    <location>
        <begin position="59"/>
        <end position="77"/>
    </location>
</feature>
<dbReference type="Pfam" id="PF00664">
    <property type="entry name" value="ABC_membrane"/>
    <property type="match status" value="2"/>
</dbReference>
<organism evidence="13 14">
    <name type="scientific">Pieris brassicae</name>
    <name type="common">White butterfly</name>
    <name type="synonym">Large white butterfly</name>
    <dbReference type="NCBI Taxonomy" id="7116"/>
    <lineage>
        <taxon>Eukaryota</taxon>
        <taxon>Metazoa</taxon>
        <taxon>Ecdysozoa</taxon>
        <taxon>Arthropoda</taxon>
        <taxon>Hexapoda</taxon>
        <taxon>Insecta</taxon>
        <taxon>Pterygota</taxon>
        <taxon>Neoptera</taxon>
        <taxon>Endopterygota</taxon>
        <taxon>Lepidoptera</taxon>
        <taxon>Glossata</taxon>
        <taxon>Ditrysia</taxon>
        <taxon>Papilionoidea</taxon>
        <taxon>Pieridae</taxon>
        <taxon>Pierinae</taxon>
        <taxon>Pieris</taxon>
    </lineage>
</organism>
<dbReference type="Proteomes" id="UP001152562">
    <property type="component" value="Unassembled WGS sequence"/>
</dbReference>
<feature type="transmembrane region" description="Helical" evidence="10">
    <location>
        <begin position="115"/>
        <end position="133"/>
    </location>
</feature>
<evidence type="ECO:0000256" key="5">
    <source>
        <dbReference type="ARBA" id="ARBA00022741"/>
    </source>
</evidence>
<gene>
    <name evidence="13" type="ORF">PIBRA_LOCUS8525</name>
</gene>
<feature type="transmembrane region" description="Helical" evidence="10">
    <location>
        <begin position="318"/>
        <end position="337"/>
    </location>
</feature>
<feature type="domain" description="ABC transporter" evidence="11">
    <location>
        <begin position="651"/>
        <end position="876"/>
    </location>
</feature>
<proteinExistence type="predicted"/>
<feature type="transmembrane region" description="Helical" evidence="10">
    <location>
        <begin position="15"/>
        <end position="38"/>
    </location>
</feature>
<feature type="domain" description="ABC transmembrane type-1" evidence="12">
    <location>
        <begin position="1085"/>
        <end position="1326"/>
    </location>
</feature>
<sequence length="1638" mass="181109">MEAVCGRGDGMCQAYALSAALHSLNLYCSAISAALVCCCVNRRPQCIRKRWRLQNTRGITSLVLAVVWCCSAASASLRPAATVHLVASLMAPLSWLAAAALHVSLWKRRSAAPTLYLGIYWFLATVCSAAVLFEKMKKDNFVTHIEVYFQSFSLFLTMIMTFVDCLCFYDEVVKRNYSIQKSTDPYKIVYKHNETHFYGKITFFWLNSILYKGCEEPLEGDDLGFLPEREKSKTCFQKFKDTYYDQKASKHKQDRPSLWKCHAASVWPNFYIAGVLKMFGDVIGVIPPLGLGIIIQFIEKPLMTSYESTDVTVDEFLNNGYAMLMIVTLALVVQALLSQNSTHLVTVEGSRLKTSLQNMVFDKCTRLASWSTHEDKEDEQSPLLHMPKEEASQTGMLMNLVSQDTYNIMSCVWICHYSWAIPLKVTVILYLLYIKLGISAIIGAATSVLLITPLQFYIGKRISDNSRIISKCTDHRVSKMAEILKGINVIKLFVWEDLFNEKILQLREVELKHLNKDSIYWGFLTFTTQFSSVFITVITFVAQYWLNKSSELTTVNVFAGLVLFNQLTIPLLILPVTVLMIIQAMVSTQRIQDFLDLPESQNCNDSNEDISKNYEFNDEQFTQNNPQSQINESQFENMENNADCDHSDYLMRFRSAAFSWGTKENTCLEIEDLDLPSGKLIMVIGSSNSGKSSLLSAVLGEMQLEHGHVDTNGHISTWYSGQPPWLLDWSIRDNILMGSAWCATRYLRVVRAVGLRPDLQLLPDGDKTILGSYGIPLSGGQRVRVCIARALYSGARLLAFDEPLSALDVPLARQVVARALLPAARSGRTILLATSRLELLHYADSVIVMDGGRVSGVGRPGLCEGTLGEWWSLAGEARASAARCGAGPPGGTAQERSHLLHELSKIKNQRSISEDNIIGVSEATGAHLLAEVWTCGAGTWRKTSRRSRSALSRQFSSPPATVQDHKLRREVRRTVSADASSDTLQRDASLLRRLLRPRATNTLTRWTPRTLRRFISSDSDANVEVGSKDQDVTLESTFTSLTSNGAENVGICDTPVARDDPLRNEWSVWKEYLKSCGWWGVMFCLTAAAAQGLVVAADCWLSHLADQNTRQNLTRQQMWEMVRTYAGWCACGATAGGLAQAACACAGAAARRLVHEKLLATTLHTPLYHHHATPQGAYVHRFSADITIIDKKLPTAISRWVQLTLLCGAAFLVNIILSPWTLIVLLPAAFFYFALQSIYLKNASELQRIEASSAASVVSLTAQTSAGAVTVRAGQLQARLRDVFQKRVDDNHNALLLINASNRWLGLGLDLVGVCTVFTALSVALYSESSGSVAGLAGTYALLLPVYLAHLAKCRADLHLQLASLERILSDTNVPKEDYRDDYPIPVGWQRSGRIEFQDVNVQHQPDAPIILKDVNFIVEPGQKVAVCGRSGSGKSTLLLTCAGATEIQSGRILIDGQDITRVPLKPLRHRIVVLPQENIMFSGTLRENLDPLAVHTDEEIWQCLKAVGLYDFVTAQSAGLECIVSNRNNGWSGGGRVGRVCAARAALHARPAAALLLDEPAAALDASAQRALLRALAKLAPHTTIITVAHRLSSVRDYDTCVILDKGRLAEQGNINSLLSDPSSRLSCMLTTPAHLI</sequence>
<evidence type="ECO:0000256" key="9">
    <source>
        <dbReference type="ARBA" id="ARBA00023180"/>
    </source>
</evidence>
<dbReference type="SUPFAM" id="SSF52540">
    <property type="entry name" value="P-loop containing nucleoside triphosphate hydrolases"/>
    <property type="match status" value="2"/>
</dbReference>
<dbReference type="OrthoDB" id="6500128at2759"/>
<dbReference type="Gene3D" id="3.40.50.300">
    <property type="entry name" value="P-loop containing nucleotide triphosphate hydrolases"/>
    <property type="match status" value="2"/>
</dbReference>
<dbReference type="SUPFAM" id="SSF90123">
    <property type="entry name" value="ABC transporter transmembrane region"/>
    <property type="match status" value="2"/>
</dbReference>
<dbReference type="InterPro" id="IPR003439">
    <property type="entry name" value="ABC_transporter-like_ATP-bd"/>
</dbReference>
<dbReference type="PROSITE" id="PS50893">
    <property type="entry name" value="ABC_TRANSPORTER_2"/>
    <property type="match status" value="2"/>
</dbReference>
<dbReference type="InterPro" id="IPR036640">
    <property type="entry name" value="ABC1_TM_sf"/>
</dbReference>
<evidence type="ECO:0000256" key="10">
    <source>
        <dbReference type="SAM" id="Phobius"/>
    </source>
</evidence>
<dbReference type="InterPro" id="IPR017871">
    <property type="entry name" value="ABC_transporter-like_CS"/>
</dbReference>
<evidence type="ECO:0000256" key="8">
    <source>
        <dbReference type="ARBA" id="ARBA00023136"/>
    </source>
</evidence>
<evidence type="ECO:0000256" key="1">
    <source>
        <dbReference type="ARBA" id="ARBA00004651"/>
    </source>
</evidence>
<dbReference type="InterPro" id="IPR027417">
    <property type="entry name" value="P-loop_NTPase"/>
</dbReference>
<evidence type="ECO:0000313" key="14">
    <source>
        <dbReference type="Proteomes" id="UP001152562"/>
    </source>
</evidence>
<evidence type="ECO:0000313" key="13">
    <source>
        <dbReference type="EMBL" id="CAH4032094.1"/>
    </source>
</evidence>
<dbReference type="GO" id="GO:0016887">
    <property type="term" value="F:ATP hydrolysis activity"/>
    <property type="evidence" value="ECO:0007669"/>
    <property type="project" value="InterPro"/>
</dbReference>
<evidence type="ECO:0000259" key="11">
    <source>
        <dbReference type="PROSITE" id="PS50893"/>
    </source>
</evidence>
<keyword evidence="5" id="KW-0547">Nucleotide-binding</keyword>
<keyword evidence="8 10" id="KW-0472">Membrane</keyword>
<evidence type="ECO:0000259" key="12">
    <source>
        <dbReference type="PROSITE" id="PS50929"/>
    </source>
</evidence>
<feature type="transmembrane region" description="Helical" evidence="10">
    <location>
        <begin position="1304"/>
        <end position="1326"/>
    </location>
</feature>
<keyword evidence="6" id="KW-0067">ATP-binding</keyword>
<keyword evidence="14" id="KW-1185">Reference proteome</keyword>
<dbReference type="Pfam" id="PF00005">
    <property type="entry name" value="ABC_tran"/>
    <property type="match status" value="2"/>
</dbReference>
<dbReference type="GO" id="GO:0005886">
    <property type="term" value="C:plasma membrane"/>
    <property type="evidence" value="ECO:0007669"/>
    <property type="project" value="UniProtKB-SubCell"/>
</dbReference>
<evidence type="ECO:0000256" key="4">
    <source>
        <dbReference type="ARBA" id="ARBA00022692"/>
    </source>
</evidence>
<keyword evidence="7 10" id="KW-1133">Transmembrane helix</keyword>
<feature type="transmembrane region" description="Helical" evidence="10">
    <location>
        <begin position="519"/>
        <end position="546"/>
    </location>
</feature>
<feature type="transmembrane region" description="Helical" evidence="10">
    <location>
        <begin position="438"/>
        <end position="458"/>
    </location>
</feature>
<dbReference type="FunFam" id="1.20.1560.10:FF:000006">
    <property type="entry name" value="ATP-binding cassette, sub-family C (CFTR/MRP), member 9"/>
    <property type="match status" value="1"/>
</dbReference>
<keyword evidence="3" id="KW-1003">Cell membrane</keyword>
<dbReference type="InterPro" id="IPR011527">
    <property type="entry name" value="ABC1_TM_dom"/>
</dbReference>
<dbReference type="FunFam" id="3.40.50.300:FF:002145">
    <property type="entry name" value="ABC transporter (MsbA subfamily)"/>
    <property type="match status" value="1"/>
</dbReference>
<keyword evidence="2" id="KW-0813">Transport</keyword>
<comment type="subcellular location">
    <subcellularLocation>
        <location evidence="1">Cell membrane</location>
        <topology evidence="1">Multi-pass membrane protein</topology>
    </subcellularLocation>
</comment>
<comment type="caution">
    <text evidence="13">The sequence shown here is derived from an EMBL/GenBank/DDBJ whole genome shotgun (WGS) entry which is preliminary data.</text>
</comment>
<dbReference type="PROSITE" id="PS00211">
    <property type="entry name" value="ABC_TRANSPORTER_1"/>
    <property type="match status" value="1"/>
</dbReference>
<feature type="transmembrane region" description="Helical" evidence="10">
    <location>
        <begin position="148"/>
        <end position="169"/>
    </location>
</feature>
<feature type="transmembrane region" description="Helical" evidence="10">
    <location>
        <begin position="406"/>
        <end position="432"/>
    </location>
</feature>
<dbReference type="InterPro" id="IPR050173">
    <property type="entry name" value="ABC_transporter_C-like"/>
</dbReference>
<protein>
    <submittedName>
        <fullName evidence="13">Uncharacterized protein</fullName>
    </submittedName>
</protein>
<evidence type="ECO:0000256" key="2">
    <source>
        <dbReference type="ARBA" id="ARBA00022448"/>
    </source>
</evidence>
<accession>A0A9P0TMU2</accession>
<dbReference type="Gene3D" id="1.20.1560.10">
    <property type="entry name" value="ABC transporter type 1, transmembrane domain"/>
    <property type="match status" value="2"/>
</dbReference>
<evidence type="ECO:0000256" key="7">
    <source>
        <dbReference type="ARBA" id="ARBA00022989"/>
    </source>
</evidence>
<dbReference type="InterPro" id="IPR003593">
    <property type="entry name" value="AAA+_ATPase"/>
</dbReference>
<dbReference type="GO" id="GO:0140359">
    <property type="term" value="F:ABC-type transporter activity"/>
    <property type="evidence" value="ECO:0007669"/>
    <property type="project" value="InterPro"/>
</dbReference>
<dbReference type="PANTHER" id="PTHR24223">
    <property type="entry name" value="ATP-BINDING CASSETTE SUB-FAMILY C"/>
    <property type="match status" value="1"/>
</dbReference>
<feature type="transmembrane region" description="Helical" evidence="10">
    <location>
        <begin position="83"/>
        <end position="103"/>
    </location>
</feature>
<name>A0A9P0TMU2_PIEBR</name>
<reference evidence="13" key="1">
    <citation type="submission" date="2022-05" db="EMBL/GenBank/DDBJ databases">
        <authorList>
            <person name="Okamura Y."/>
        </authorList>
    </citation>
    <scope>NUCLEOTIDE SEQUENCE</scope>
</reference>
<dbReference type="GO" id="GO:0005524">
    <property type="term" value="F:ATP binding"/>
    <property type="evidence" value="ECO:0007669"/>
    <property type="project" value="UniProtKB-KW"/>
</dbReference>
<evidence type="ECO:0000256" key="6">
    <source>
        <dbReference type="ARBA" id="ARBA00022840"/>
    </source>
</evidence>
<dbReference type="PROSITE" id="PS50929">
    <property type="entry name" value="ABC_TM1F"/>
    <property type="match status" value="2"/>
</dbReference>
<feature type="domain" description="ABC transporter" evidence="11">
    <location>
        <begin position="1395"/>
        <end position="1632"/>
    </location>
</feature>
<feature type="domain" description="ABC transmembrane type-1" evidence="12">
    <location>
        <begin position="272"/>
        <end position="583"/>
    </location>
</feature>
<feature type="transmembrane region" description="Helical" evidence="10">
    <location>
        <begin position="558"/>
        <end position="582"/>
    </location>
</feature>
<dbReference type="EMBL" id="CALOZG010000027">
    <property type="protein sequence ID" value="CAH4032094.1"/>
    <property type="molecule type" value="Genomic_DNA"/>
</dbReference>